<evidence type="ECO:0000313" key="1">
    <source>
        <dbReference type="EMBL" id="EFJ29365.1"/>
    </source>
</evidence>
<evidence type="ECO:0008006" key="3">
    <source>
        <dbReference type="Google" id="ProtNLM"/>
    </source>
</evidence>
<proteinExistence type="predicted"/>
<gene>
    <name evidence="1" type="ORF">SELMODRAFT_91636</name>
</gene>
<dbReference type="PANTHER" id="PTHR47925">
    <property type="entry name" value="OS01G0913400 PROTEIN-RELATED"/>
    <property type="match status" value="1"/>
</dbReference>
<dbReference type="OrthoDB" id="185373at2759"/>
<dbReference type="Proteomes" id="UP000001514">
    <property type="component" value="Unassembled WGS sequence"/>
</dbReference>
<dbReference type="Gene3D" id="1.25.40.10">
    <property type="entry name" value="Tetratricopeptide repeat domain"/>
    <property type="match status" value="1"/>
</dbReference>
<dbReference type="eggNOG" id="KOG4197">
    <property type="taxonomic scope" value="Eukaryota"/>
</dbReference>
<sequence length="124" mass="13446">MELEGIPADEASFACIILGCSHKGDLHDGWSKVRSLILDHSVRLTKQLYCSITDLLSRAGYLREAEEILSGMPFTPDVVDWRCLLGACKRQEDTQSGAQAARQALVASPEDPSSCVLLANVVSV</sequence>
<dbReference type="HOGENOM" id="CLU_002706_0_0_1"/>
<dbReference type="AlphaFoldDB" id="D8RE27"/>
<name>D8RE27_SELML</name>
<dbReference type="KEGG" id="smo:SELMODRAFT_91636"/>
<protein>
    <recommendedName>
        <fullName evidence="3">Pentatricopeptide repeat-containing protein</fullName>
    </recommendedName>
</protein>
<organism evidence="2">
    <name type="scientific">Selaginella moellendorffii</name>
    <name type="common">Spikemoss</name>
    <dbReference type="NCBI Taxonomy" id="88036"/>
    <lineage>
        <taxon>Eukaryota</taxon>
        <taxon>Viridiplantae</taxon>
        <taxon>Streptophyta</taxon>
        <taxon>Embryophyta</taxon>
        <taxon>Tracheophyta</taxon>
        <taxon>Lycopodiopsida</taxon>
        <taxon>Selaginellales</taxon>
        <taxon>Selaginellaceae</taxon>
        <taxon>Selaginella</taxon>
    </lineage>
</organism>
<dbReference type="InterPro" id="IPR011990">
    <property type="entry name" value="TPR-like_helical_dom_sf"/>
</dbReference>
<accession>D8RE27</accession>
<keyword evidence="2" id="KW-1185">Reference proteome</keyword>
<dbReference type="Gramene" id="EFJ29365">
    <property type="protein sequence ID" value="EFJ29365"/>
    <property type="gene ID" value="SELMODRAFT_91636"/>
</dbReference>
<dbReference type="EMBL" id="GL377577">
    <property type="protein sequence ID" value="EFJ29365.1"/>
    <property type="molecule type" value="Genomic_DNA"/>
</dbReference>
<reference evidence="1 2" key="1">
    <citation type="journal article" date="2011" name="Science">
        <title>The Selaginella genome identifies genetic changes associated with the evolution of vascular plants.</title>
        <authorList>
            <person name="Banks J.A."/>
            <person name="Nishiyama T."/>
            <person name="Hasebe M."/>
            <person name="Bowman J.L."/>
            <person name="Gribskov M."/>
            <person name="dePamphilis C."/>
            <person name="Albert V.A."/>
            <person name="Aono N."/>
            <person name="Aoyama T."/>
            <person name="Ambrose B.A."/>
            <person name="Ashton N.W."/>
            <person name="Axtell M.J."/>
            <person name="Barker E."/>
            <person name="Barker M.S."/>
            <person name="Bennetzen J.L."/>
            <person name="Bonawitz N.D."/>
            <person name="Chapple C."/>
            <person name="Cheng C."/>
            <person name="Correa L.G."/>
            <person name="Dacre M."/>
            <person name="DeBarry J."/>
            <person name="Dreyer I."/>
            <person name="Elias M."/>
            <person name="Engstrom E.M."/>
            <person name="Estelle M."/>
            <person name="Feng L."/>
            <person name="Finet C."/>
            <person name="Floyd S.K."/>
            <person name="Frommer W.B."/>
            <person name="Fujita T."/>
            <person name="Gramzow L."/>
            <person name="Gutensohn M."/>
            <person name="Harholt J."/>
            <person name="Hattori M."/>
            <person name="Heyl A."/>
            <person name="Hirai T."/>
            <person name="Hiwatashi Y."/>
            <person name="Ishikawa M."/>
            <person name="Iwata M."/>
            <person name="Karol K.G."/>
            <person name="Koehler B."/>
            <person name="Kolukisaoglu U."/>
            <person name="Kubo M."/>
            <person name="Kurata T."/>
            <person name="Lalonde S."/>
            <person name="Li K."/>
            <person name="Li Y."/>
            <person name="Litt A."/>
            <person name="Lyons E."/>
            <person name="Manning G."/>
            <person name="Maruyama T."/>
            <person name="Michael T.P."/>
            <person name="Mikami K."/>
            <person name="Miyazaki S."/>
            <person name="Morinaga S."/>
            <person name="Murata T."/>
            <person name="Mueller-Roeber B."/>
            <person name="Nelson D.R."/>
            <person name="Obara M."/>
            <person name="Oguri Y."/>
            <person name="Olmstead R.G."/>
            <person name="Onodera N."/>
            <person name="Petersen B.L."/>
            <person name="Pils B."/>
            <person name="Prigge M."/>
            <person name="Rensing S.A."/>
            <person name="Riano-Pachon D.M."/>
            <person name="Roberts A.W."/>
            <person name="Sato Y."/>
            <person name="Scheller H.V."/>
            <person name="Schulz B."/>
            <person name="Schulz C."/>
            <person name="Shakirov E.V."/>
            <person name="Shibagaki N."/>
            <person name="Shinohara N."/>
            <person name="Shippen D.E."/>
            <person name="Soerensen I."/>
            <person name="Sotooka R."/>
            <person name="Sugimoto N."/>
            <person name="Sugita M."/>
            <person name="Sumikawa N."/>
            <person name="Tanurdzic M."/>
            <person name="Theissen G."/>
            <person name="Ulvskov P."/>
            <person name="Wakazuki S."/>
            <person name="Weng J.K."/>
            <person name="Willats W.W."/>
            <person name="Wipf D."/>
            <person name="Wolf P.G."/>
            <person name="Yang L."/>
            <person name="Zimmer A.D."/>
            <person name="Zhu Q."/>
            <person name="Mitros T."/>
            <person name="Hellsten U."/>
            <person name="Loque D."/>
            <person name="Otillar R."/>
            <person name="Salamov A."/>
            <person name="Schmutz J."/>
            <person name="Shapiro H."/>
            <person name="Lindquist E."/>
            <person name="Lucas S."/>
            <person name="Rokhsar D."/>
            <person name="Grigoriev I.V."/>
        </authorList>
    </citation>
    <scope>NUCLEOTIDE SEQUENCE [LARGE SCALE GENOMIC DNA]</scope>
</reference>
<dbReference type="InParanoid" id="D8RE27"/>
<evidence type="ECO:0000313" key="2">
    <source>
        <dbReference type="Proteomes" id="UP000001514"/>
    </source>
</evidence>
<dbReference type="PANTHER" id="PTHR47925:SF84">
    <property type="entry name" value="PENTATRICOPEPTIDE REPEAT-CONTAINING PROTEIN"/>
    <property type="match status" value="1"/>
</dbReference>